<evidence type="ECO:0000256" key="1">
    <source>
        <dbReference type="ARBA" id="ARBA00022603"/>
    </source>
</evidence>
<dbReference type="PANTHER" id="PTHR43861">
    <property type="entry name" value="TRANS-ACONITATE 2-METHYLTRANSFERASE-RELATED"/>
    <property type="match status" value="1"/>
</dbReference>
<dbReference type="AlphaFoldDB" id="B7G890"/>
<evidence type="ECO:0000313" key="5">
    <source>
        <dbReference type="Proteomes" id="UP000000759"/>
    </source>
</evidence>
<proteinExistence type="predicted"/>
<dbReference type="InParanoid" id="B7G890"/>
<dbReference type="STRING" id="556484.B7G890"/>
<dbReference type="RefSeq" id="XP_002183429.1">
    <property type="nucleotide sequence ID" value="XM_002183393.1"/>
</dbReference>
<dbReference type="OMA" id="WYFPSIG"/>
<feature type="domain" description="Methyltransferase" evidence="3">
    <location>
        <begin position="47"/>
        <end position="138"/>
    </location>
</feature>
<dbReference type="GO" id="GO:0032259">
    <property type="term" value="P:methylation"/>
    <property type="evidence" value="ECO:0007669"/>
    <property type="project" value="UniProtKB-KW"/>
</dbReference>
<evidence type="ECO:0000259" key="3">
    <source>
        <dbReference type="Pfam" id="PF13649"/>
    </source>
</evidence>
<dbReference type="KEGG" id="pti:PHATRDRAFT_48751"/>
<dbReference type="Pfam" id="PF13649">
    <property type="entry name" value="Methyltransf_25"/>
    <property type="match status" value="1"/>
</dbReference>
<accession>B7G890</accession>
<dbReference type="InterPro" id="IPR029063">
    <property type="entry name" value="SAM-dependent_MTases_sf"/>
</dbReference>
<keyword evidence="1" id="KW-0489">Methyltransferase</keyword>
<dbReference type="PANTHER" id="PTHR43861:SF1">
    <property type="entry name" value="TRANS-ACONITATE 2-METHYLTRANSFERASE"/>
    <property type="match status" value="1"/>
</dbReference>
<dbReference type="InterPro" id="IPR041698">
    <property type="entry name" value="Methyltransf_25"/>
</dbReference>
<dbReference type="eggNOG" id="ENOG502RZIN">
    <property type="taxonomic scope" value="Eukaryota"/>
</dbReference>
<protein>
    <recommendedName>
        <fullName evidence="3">Methyltransferase domain-containing protein</fullName>
    </recommendedName>
</protein>
<organism evidence="4 5">
    <name type="scientific">Phaeodactylum tricornutum (strain CCAP 1055/1)</name>
    <dbReference type="NCBI Taxonomy" id="556484"/>
    <lineage>
        <taxon>Eukaryota</taxon>
        <taxon>Sar</taxon>
        <taxon>Stramenopiles</taxon>
        <taxon>Ochrophyta</taxon>
        <taxon>Bacillariophyta</taxon>
        <taxon>Bacillariophyceae</taxon>
        <taxon>Bacillariophycidae</taxon>
        <taxon>Naviculales</taxon>
        <taxon>Phaeodactylaceae</taxon>
        <taxon>Phaeodactylum</taxon>
    </lineage>
</organism>
<dbReference type="SUPFAM" id="SSF53335">
    <property type="entry name" value="S-adenosyl-L-methionine-dependent methyltransferases"/>
    <property type="match status" value="1"/>
</dbReference>
<dbReference type="GeneID" id="7195033"/>
<reference evidence="5" key="2">
    <citation type="submission" date="2008-08" db="EMBL/GenBank/DDBJ databases">
        <authorList>
            <consortium name="Diatom Consortium"/>
            <person name="Grigoriev I."/>
            <person name="Grimwood J."/>
            <person name="Kuo A."/>
            <person name="Otillar R.P."/>
            <person name="Salamov A."/>
            <person name="Detter J.C."/>
            <person name="Lindquist E."/>
            <person name="Shapiro H."/>
            <person name="Lucas S."/>
            <person name="Glavina del Rio T."/>
            <person name="Pitluck S."/>
            <person name="Rokhsar D."/>
            <person name="Bowler C."/>
        </authorList>
    </citation>
    <scope>GENOME REANNOTATION</scope>
    <source>
        <strain evidence="5">CCAP 1055/1</strain>
    </source>
</reference>
<keyword evidence="5" id="KW-1185">Reference proteome</keyword>
<name>B7G890_PHATC</name>
<dbReference type="PaxDb" id="2850-Phatr48751"/>
<keyword evidence="2" id="KW-0808">Transferase</keyword>
<evidence type="ECO:0000313" key="4">
    <source>
        <dbReference type="EMBL" id="EEC45129.1"/>
    </source>
</evidence>
<dbReference type="HOGENOM" id="CLU_037990_5_3_1"/>
<sequence>MSVDNRIDADAPTQEWDVDRYQGQHSFVWKLGSSLLELIQVSDGQRILDVGCGSGELTQALSHLAKNLVVTGMDADPDMVAKARQQFPSCDFFQGDMRNFEVPEPVDVLFSNAALHWIPAKDAGRAVACMAKALRPGGQLVVEFGGKGNVERVVQSTLQVLQLPASTTPWNFPSISEYTTLLEENGMEVSAATLFDRPVVLKDGEAGLSNWLRMFGSTFFKGQSDEEIDSILVQINDLLRSELFNGTDWTVDYRRIRIVAKKL</sequence>
<dbReference type="CDD" id="cd02440">
    <property type="entry name" value="AdoMet_MTases"/>
    <property type="match status" value="1"/>
</dbReference>
<evidence type="ECO:0000256" key="2">
    <source>
        <dbReference type="ARBA" id="ARBA00022679"/>
    </source>
</evidence>
<dbReference type="GO" id="GO:0008168">
    <property type="term" value="F:methyltransferase activity"/>
    <property type="evidence" value="ECO:0007669"/>
    <property type="project" value="UniProtKB-KW"/>
</dbReference>
<dbReference type="Proteomes" id="UP000000759">
    <property type="component" value="Chromosome 19"/>
</dbReference>
<gene>
    <name evidence="4" type="ORF">PHATRDRAFT_48751</name>
</gene>
<dbReference type="Gene3D" id="3.40.50.150">
    <property type="entry name" value="Vaccinia Virus protein VP39"/>
    <property type="match status" value="1"/>
</dbReference>
<dbReference type="OrthoDB" id="66144at2759"/>
<dbReference type="EMBL" id="CM000621">
    <property type="protein sequence ID" value="EEC45129.1"/>
    <property type="molecule type" value="Genomic_DNA"/>
</dbReference>
<reference evidence="4 5" key="1">
    <citation type="journal article" date="2008" name="Nature">
        <title>The Phaeodactylum genome reveals the evolutionary history of diatom genomes.</title>
        <authorList>
            <person name="Bowler C."/>
            <person name="Allen A.E."/>
            <person name="Badger J.H."/>
            <person name="Grimwood J."/>
            <person name="Jabbari K."/>
            <person name="Kuo A."/>
            <person name="Maheswari U."/>
            <person name="Martens C."/>
            <person name="Maumus F."/>
            <person name="Otillar R.P."/>
            <person name="Rayko E."/>
            <person name="Salamov A."/>
            <person name="Vandepoele K."/>
            <person name="Beszteri B."/>
            <person name="Gruber A."/>
            <person name="Heijde M."/>
            <person name="Katinka M."/>
            <person name="Mock T."/>
            <person name="Valentin K."/>
            <person name="Verret F."/>
            <person name="Berges J.A."/>
            <person name="Brownlee C."/>
            <person name="Cadoret J.P."/>
            <person name="Chiovitti A."/>
            <person name="Choi C.J."/>
            <person name="Coesel S."/>
            <person name="De Martino A."/>
            <person name="Detter J.C."/>
            <person name="Durkin C."/>
            <person name="Falciatore A."/>
            <person name="Fournet J."/>
            <person name="Haruta M."/>
            <person name="Huysman M.J."/>
            <person name="Jenkins B.D."/>
            <person name="Jiroutova K."/>
            <person name="Jorgensen R.E."/>
            <person name="Joubert Y."/>
            <person name="Kaplan A."/>
            <person name="Kroger N."/>
            <person name="Kroth P.G."/>
            <person name="La Roche J."/>
            <person name="Lindquist E."/>
            <person name="Lommer M."/>
            <person name="Martin-Jezequel V."/>
            <person name="Lopez P.J."/>
            <person name="Lucas S."/>
            <person name="Mangogna M."/>
            <person name="McGinnis K."/>
            <person name="Medlin L.K."/>
            <person name="Montsant A."/>
            <person name="Oudot-Le Secq M.P."/>
            <person name="Napoli C."/>
            <person name="Obornik M."/>
            <person name="Parker M.S."/>
            <person name="Petit J.L."/>
            <person name="Porcel B.M."/>
            <person name="Poulsen N."/>
            <person name="Robison M."/>
            <person name="Rychlewski L."/>
            <person name="Rynearson T.A."/>
            <person name="Schmutz J."/>
            <person name="Shapiro H."/>
            <person name="Siaut M."/>
            <person name="Stanley M."/>
            <person name="Sussman M.R."/>
            <person name="Taylor A.R."/>
            <person name="Vardi A."/>
            <person name="von Dassow P."/>
            <person name="Vyverman W."/>
            <person name="Willis A."/>
            <person name="Wyrwicz L.S."/>
            <person name="Rokhsar D.S."/>
            <person name="Weissenbach J."/>
            <person name="Armbrust E.V."/>
            <person name="Green B.R."/>
            <person name="Van de Peer Y."/>
            <person name="Grigoriev I.V."/>
        </authorList>
    </citation>
    <scope>NUCLEOTIDE SEQUENCE [LARGE SCALE GENOMIC DNA]</scope>
    <source>
        <strain evidence="4 5">CCAP 1055/1</strain>
    </source>
</reference>